<accession>A0A1F7J6R8</accession>
<feature type="transmembrane region" description="Helical" evidence="11">
    <location>
        <begin position="135"/>
        <end position="154"/>
    </location>
</feature>
<feature type="transmembrane region" description="Helical" evidence="11">
    <location>
        <begin position="224"/>
        <end position="248"/>
    </location>
</feature>
<dbReference type="InterPro" id="IPR035908">
    <property type="entry name" value="F0_ATP_A_sf"/>
</dbReference>
<keyword evidence="9 11" id="KW-0472">Membrane</keyword>
<dbReference type="AlphaFoldDB" id="A0A1F7J6R8"/>
<comment type="subcellular location">
    <subcellularLocation>
        <location evidence="11 12">Cell membrane</location>
        <topology evidence="11 12">Multi-pass membrane protein</topology>
    </subcellularLocation>
    <subcellularLocation>
        <location evidence="1">Membrane</location>
        <topology evidence="1">Multi-pass membrane protein</topology>
    </subcellularLocation>
</comment>
<evidence type="ECO:0000256" key="3">
    <source>
        <dbReference type="ARBA" id="ARBA00022448"/>
    </source>
</evidence>
<dbReference type="NCBIfam" id="TIGR01131">
    <property type="entry name" value="ATP_synt_6_or_A"/>
    <property type="match status" value="1"/>
</dbReference>
<evidence type="ECO:0000256" key="7">
    <source>
        <dbReference type="ARBA" id="ARBA00022989"/>
    </source>
</evidence>
<evidence type="ECO:0000256" key="12">
    <source>
        <dbReference type="RuleBase" id="RU000483"/>
    </source>
</evidence>
<keyword evidence="10 11" id="KW-0066">ATP synthesis</keyword>
<dbReference type="Proteomes" id="UP000178558">
    <property type="component" value="Unassembled WGS sequence"/>
</dbReference>
<evidence type="ECO:0000256" key="11">
    <source>
        <dbReference type="HAMAP-Rule" id="MF_01393"/>
    </source>
</evidence>
<feature type="transmembrane region" description="Helical" evidence="11">
    <location>
        <begin position="196"/>
        <end position="218"/>
    </location>
</feature>
<dbReference type="GO" id="GO:0045259">
    <property type="term" value="C:proton-transporting ATP synthase complex"/>
    <property type="evidence" value="ECO:0007669"/>
    <property type="project" value="UniProtKB-KW"/>
</dbReference>
<dbReference type="EMBL" id="MGAQ01000002">
    <property type="protein sequence ID" value="OGK51279.1"/>
    <property type="molecule type" value="Genomic_DNA"/>
</dbReference>
<comment type="caution">
    <text evidence="13">The sequence shown here is derived from an EMBL/GenBank/DDBJ whole genome shotgun (WGS) entry which is preliminary data.</text>
</comment>
<evidence type="ECO:0000256" key="2">
    <source>
        <dbReference type="ARBA" id="ARBA00006810"/>
    </source>
</evidence>
<dbReference type="InterPro" id="IPR023011">
    <property type="entry name" value="ATP_synth_F0_asu_AS"/>
</dbReference>
<evidence type="ECO:0000256" key="6">
    <source>
        <dbReference type="ARBA" id="ARBA00022781"/>
    </source>
</evidence>
<dbReference type="GO" id="GO:0005886">
    <property type="term" value="C:plasma membrane"/>
    <property type="evidence" value="ECO:0007669"/>
    <property type="project" value="UniProtKB-SubCell"/>
</dbReference>
<dbReference type="Gene3D" id="1.20.120.220">
    <property type="entry name" value="ATP synthase, F0 complex, subunit A"/>
    <property type="match status" value="1"/>
</dbReference>
<gene>
    <name evidence="11" type="primary">atpB</name>
    <name evidence="13" type="ORF">A3B50_04790</name>
</gene>
<dbReference type="HAMAP" id="MF_01393">
    <property type="entry name" value="ATP_synth_a_bact"/>
    <property type="match status" value="1"/>
</dbReference>
<evidence type="ECO:0000256" key="9">
    <source>
        <dbReference type="ARBA" id="ARBA00023136"/>
    </source>
</evidence>
<keyword evidence="8 11" id="KW-0406">Ion transport</keyword>
<dbReference type="SUPFAM" id="SSF81336">
    <property type="entry name" value="F1F0 ATP synthase subunit A"/>
    <property type="match status" value="1"/>
</dbReference>
<keyword evidence="4 11" id="KW-0138">CF(0)</keyword>
<evidence type="ECO:0000313" key="14">
    <source>
        <dbReference type="Proteomes" id="UP000178558"/>
    </source>
</evidence>
<name>A0A1F7J6R8_9BACT</name>
<evidence type="ECO:0000256" key="10">
    <source>
        <dbReference type="ARBA" id="ARBA00023310"/>
    </source>
</evidence>
<keyword evidence="7 11" id="KW-1133">Transmembrane helix</keyword>
<dbReference type="PANTHER" id="PTHR42823:SF3">
    <property type="entry name" value="ATP SYNTHASE SUBUNIT A, CHLOROPLASTIC"/>
    <property type="match status" value="1"/>
</dbReference>
<dbReference type="PANTHER" id="PTHR42823">
    <property type="entry name" value="ATP SYNTHASE SUBUNIT A, CHLOROPLASTIC"/>
    <property type="match status" value="1"/>
</dbReference>
<evidence type="ECO:0000313" key="13">
    <source>
        <dbReference type="EMBL" id="OGK51279.1"/>
    </source>
</evidence>
<organism evidence="13 14">
    <name type="scientific">Candidatus Roizmanbacteria bacterium RIFCSPLOWO2_01_FULL_40_42</name>
    <dbReference type="NCBI Taxonomy" id="1802066"/>
    <lineage>
        <taxon>Bacteria</taxon>
        <taxon>Candidatus Roizmaniibacteriota</taxon>
    </lineage>
</organism>
<keyword evidence="6 11" id="KW-0375">Hydrogen ion transport</keyword>
<dbReference type="PROSITE" id="PS00449">
    <property type="entry name" value="ATPASE_A"/>
    <property type="match status" value="1"/>
</dbReference>
<protein>
    <recommendedName>
        <fullName evidence="11 12">ATP synthase subunit a</fullName>
    </recommendedName>
    <alternativeName>
        <fullName evidence="11">ATP synthase F0 sector subunit a</fullName>
    </alternativeName>
    <alternativeName>
        <fullName evidence="11">F-ATPase subunit 6</fullName>
    </alternativeName>
</protein>
<evidence type="ECO:0000256" key="4">
    <source>
        <dbReference type="ARBA" id="ARBA00022547"/>
    </source>
</evidence>
<dbReference type="GO" id="GO:0042777">
    <property type="term" value="P:proton motive force-driven plasma membrane ATP synthesis"/>
    <property type="evidence" value="ECO:0007669"/>
    <property type="project" value="TreeGrafter"/>
</dbReference>
<keyword evidence="5 11" id="KW-0812">Transmembrane</keyword>
<dbReference type="GO" id="GO:0046933">
    <property type="term" value="F:proton-transporting ATP synthase activity, rotational mechanism"/>
    <property type="evidence" value="ECO:0007669"/>
    <property type="project" value="UniProtKB-UniRule"/>
</dbReference>
<dbReference type="InterPro" id="IPR000568">
    <property type="entry name" value="ATP_synth_F0_asu"/>
</dbReference>
<reference evidence="13 14" key="1">
    <citation type="journal article" date="2016" name="Nat. Commun.">
        <title>Thousands of microbial genomes shed light on interconnected biogeochemical processes in an aquifer system.</title>
        <authorList>
            <person name="Anantharaman K."/>
            <person name="Brown C.T."/>
            <person name="Hug L.A."/>
            <person name="Sharon I."/>
            <person name="Castelle C.J."/>
            <person name="Probst A.J."/>
            <person name="Thomas B.C."/>
            <person name="Singh A."/>
            <person name="Wilkins M.J."/>
            <person name="Karaoz U."/>
            <person name="Brodie E.L."/>
            <person name="Williams K.H."/>
            <person name="Hubbard S.S."/>
            <person name="Banfield J.F."/>
        </authorList>
    </citation>
    <scope>NUCLEOTIDE SEQUENCE [LARGE SCALE GENOMIC DNA]</scope>
</reference>
<proteinExistence type="inferred from homology"/>
<evidence type="ECO:0000256" key="8">
    <source>
        <dbReference type="ARBA" id="ARBA00023065"/>
    </source>
</evidence>
<evidence type="ECO:0000256" key="1">
    <source>
        <dbReference type="ARBA" id="ARBA00004141"/>
    </source>
</evidence>
<dbReference type="Pfam" id="PF00119">
    <property type="entry name" value="ATP-synt_A"/>
    <property type="match status" value="1"/>
</dbReference>
<dbReference type="PRINTS" id="PR00123">
    <property type="entry name" value="ATPASEA"/>
</dbReference>
<comment type="function">
    <text evidence="11 12">Key component of the proton channel; it plays a direct role in the translocation of protons across the membrane.</text>
</comment>
<comment type="similarity">
    <text evidence="2 11 12">Belongs to the ATPase A chain family.</text>
</comment>
<keyword evidence="11" id="KW-1003">Cell membrane</keyword>
<feature type="transmembrane region" description="Helical" evidence="11">
    <location>
        <begin position="30"/>
        <end position="48"/>
    </location>
</feature>
<dbReference type="InterPro" id="IPR045082">
    <property type="entry name" value="ATP_syn_F0_a_bact/chloroplast"/>
</dbReference>
<sequence length="253" mass="28357">MTPEHKPAGPHISIHADTITSFMGFHVTNALLLSIIVFVVFLIVAIKYKQESTKPNKSNFFYFITFVLRAIYTLFRSVLGEKTNYFFPLAGSFFFFILLQNEFGLLPGVGSVLIKVQEGHQEALVPLLRGNTTDLNTTLALALISVTFSQYVGIKHLGFIGYLKKFINLKSPMAFFTGIMETISEFSKVISFSFRLFGNIFAGEVILTIMAFLIPVLVSFPFLLFEVFIGIIQALVFAMLSTVFFSLAMEKAH</sequence>
<feature type="transmembrane region" description="Helical" evidence="11">
    <location>
        <begin position="60"/>
        <end position="79"/>
    </location>
</feature>
<keyword evidence="3 11" id="KW-0813">Transport</keyword>
<dbReference type="CDD" id="cd00310">
    <property type="entry name" value="ATP-synt_Fo_a_6"/>
    <property type="match status" value="1"/>
</dbReference>
<evidence type="ECO:0000256" key="5">
    <source>
        <dbReference type="ARBA" id="ARBA00022692"/>
    </source>
</evidence>